<dbReference type="RefSeq" id="XP_062688503.1">
    <property type="nucleotide sequence ID" value="XM_062837773.1"/>
</dbReference>
<proteinExistence type="predicted"/>
<keyword evidence="2" id="KW-1185">Reference proteome</keyword>
<name>A0AAJ0MMB3_9PEZI</name>
<sequence length="184" mass="20830">MEVISYRPIFPGEEILISYTPLTLPPSDRHHFLQQTHHFTCHCPLCTSLSDDPSANTPAAESHSRRQHLNELWTTMLHAKSEGFYQDAINILNDWLDFAEVEGLLPLMGEYHGVMAELHLVLAERGSPGGKEVDRDLALRGALREARMAVDAWVRLGSVDGGKTEDARVFLEKVFKLKERRKGR</sequence>
<dbReference type="GeneID" id="87875395"/>
<dbReference type="InterPro" id="IPR053185">
    <property type="entry name" value="SET_domain_protein"/>
</dbReference>
<accession>A0AAJ0MMB3</accession>
<dbReference type="Proteomes" id="UP001285908">
    <property type="component" value="Unassembled WGS sequence"/>
</dbReference>
<reference evidence="1 2" key="1">
    <citation type="journal article" date="2023" name="Mol. Phylogenet. Evol.">
        <title>Genome-scale phylogeny and comparative genomics of the fungal order Sordariales.</title>
        <authorList>
            <person name="Hensen N."/>
            <person name="Bonometti L."/>
            <person name="Westerberg I."/>
            <person name="Brannstrom I.O."/>
            <person name="Guillou S."/>
            <person name="Cros-Aarteil S."/>
            <person name="Calhoun S."/>
            <person name="Haridas S."/>
            <person name="Kuo A."/>
            <person name="Mondo S."/>
            <person name="Pangilinan J."/>
            <person name="Riley R."/>
            <person name="LaButti K."/>
            <person name="Andreopoulos B."/>
            <person name="Lipzen A."/>
            <person name="Chen C."/>
            <person name="Yan M."/>
            <person name="Daum C."/>
            <person name="Ng V."/>
            <person name="Clum A."/>
            <person name="Steindorff A."/>
            <person name="Ohm R.A."/>
            <person name="Martin F."/>
            <person name="Silar P."/>
            <person name="Natvig D.O."/>
            <person name="Lalanne C."/>
            <person name="Gautier V."/>
            <person name="Ament-Velasquez S.L."/>
            <person name="Kruys A."/>
            <person name="Hutchinson M.I."/>
            <person name="Powell A.J."/>
            <person name="Barry K."/>
            <person name="Miller A.N."/>
            <person name="Grigoriev I.V."/>
            <person name="Debuchy R."/>
            <person name="Gladieux P."/>
            <person name="Hiltunen Thoren M."/>
            <person name="Johannesson H."/>
        </authorList>
    </citation>
    <scope>NUCLEOTIDE SEQUENCE [LARGE SCALE GENOMIC DNA]</scope>
    <source>
        <strain evidence="1 2">FGSC 10403</strain>
    </source>
</reference>
<dbReference type="SUPFAM" id="SSF82199">
    <property type="entry name" value="SET domain"/>
    <property type="match status" value="1"/>
</dbReference>
<comment type="caution">
    <text evidence="1">The sequence shown here is derived from an EMBL/GenBank/DDBJ whole genome shotgun (WGS) entry which is preliminary data.</text>
</comment>
<dbReference type="AlphaFoldDB" id="A0AAJ0MMB3"/>
<evidence type="ECO:0008006" key="3">
    <source>
        <dbReference type="Google" id="ProtNLM"/>
    </source>
</evidence>
<dbReference type="EMBL" id="JAULSX010000009">
    <property type="protein sequence ID" value="KAK3485740.1"/>
    <property type="molecule type" value="Genomic_DNA"/>
</dbReference>
<dbReference type="InterPro" id="IPR046341">
    <property type="entry name" value="SET_dom_sf"/>
</dbReference>
<dbReference type="Gene3D" id="2.170.270.10">
    <property type="entry name" value="SET domain"/>
    <property type="match status" value="1"/>
</dbReference>
<organism evidence="1 2">
    <name type="scientific">Neurospora hispaniola</name>
    <dbReference type="NCBI Taxonomy" id="588809"/>
    <lineage>
        <taxon>Eukaryota</taxon>
        <taxon>Fungi</taxon>
        <taxon>Dikarya</taxon>
        <taxon>Ascomycota</taxon>
        <taxon>Pezizomycotina</taxon>
        <taxon>Sordariomycetes</taxon>
        <taxon>Sordariomycetidae</taxon>
        <taxon>Sordariales</taxon>
        <taxon>Sordariaceae</taxon>
        <taxon>Neurospora</taxon>
    </lineage>
</organism>
<evidence type="ECO:0000313" key="1">
    <source>
        <dbReference type="EMBL" id="KAK3485740.1"/>
    </source>
</evidence>
<dbReference type="PANTHER" id="PTHR47332">
    <property type="entry name" value="SET DOMAIN-CONTAINING PROTEIN 5"/>
    <property type="match status" value="1"/>
</dbReference>
<gene>
    <name evidence="1" type="ORF">B0T23DRAFT_388773</name>
</gene>
<dbReference type="PANTHER" id="PTHR47332:SF6">
    <property type="entry name" value="SET DOMAIN-CONTAINING PROTEIN"/>
    <property type="match status" value="1"/>
</dbReference>
<evidence type="ECO:0000313" key="2">
    <source>
        <dbReference type="Proteomes" id="UP001285908"/>
    </source>
</evidence>
<protein>
    <recommendedName>
        <fullName evidence="3">SET domain-containing protein</fullName>
    </recommendedName>
</protein>